<proteinExistence type="predicted"/>
<dbReference type="EMBL" id="LXQA010177486">
    <property type="protein sequence ID" value="MCI30161.1"/>
    <property type="molecule type" value="Genomic_DNA"/>
</dbReference>
<dbReference type="Proteomes" id="UP000265520">
    <property type="component" value="Unassembled WGS sequence"/>
</dbReference>
<evidence type="ECO:0000313" key="2">
    <source>
        <dbReference type="Proteomes" id="UP000265520"/>
    </source>
</evidence>
<sequence length="59" mass="6470">MMGRLMNKVYDTTAFNVENHLSKAQVITEIIWQPPPLHWVKCNSEGASKGNPDPSACGG</sequence>
<comment type="caution">
    <text evidence="1">The sequence shown here is derived from an EMBL/GenBank/DDBJ whole genome shotgun (WGS) entry which is preliminary data.</text>
</comment>
<name>A0A392R0N8_9FABA</name>
<reference evidence="1 2" key="1">
    <citation type="journal article" date="2018" name="Front. Plant Sci.">
        <title>Red Clover (Trifolium pratense) and Zigzag Clover (T. medium) - A Picture of Genomic Similarities and Differences.</title>
        <authorList>
            <person name="Dluhosova J."/>
            <person name="Istvanek J."/>
            <person name="Nedelnik J."/>
            <person name="Repkova J."/>
        </authorList>
    </citation>
    <scope>NUCLEOTIDE SEQUENCE [LARGE SCALE GENOMIC DNA]</scope>
    <source>
        <strain evidence="2">cv. 10/8</strain>
        <tissue evidence="1">Leaf</tissue>
    </source>
</reference>
<evidence type="ECO:0000313" key="1">
    <source>
        <dbReference type="EMBL" id="MCI30161.1"/>
    </source>
</evidence>
<organism evidence="1 2">
    <name type="scientific">Trifolium medium</name>
    <dbReference type="NCBI Taxonomy" id="97028"/>
    <lineage>
        <taxon>Eukaryota</taxon>
        <taxon>Viridiplantae</taxon>
        <taxon>Streptophyta</taxon>
        <taxon>Embryophyta</taxon>
        <taxon>Tracheophyta</taxon>
        <taxon>Spermatophyta</taxon>
        <taxon>Magnoliopsida</taxon>
        <taxon>eudicotyledons</taxon>
        <taxon>Gunneridae</taxon>
        <taxon>Pentapetalae</taxon>
        <taxon>rosids</taxon>
        <taxon>fabids</taxon>
        <taxon>Fabales</taxon>
        <taxon>Fabaceae</taxon>
        <taxon>Papilionoideae</taxon>
        <taxon>50 kb inversion clade</taxon>
        <taxon>NPAAA clade</taxon>
        <taxon>Hologalegina</taxon>
        <taxon>IRL clade</taxon>
        <taxon>Trifolieae</taxon>
        <taxon>Trifolium</taxon>
    </lineage>
</organism>
<keyword evidence="2" id="KW-1185">Reference proteome</keyword>
<dbReference type="AlphaFoldDB" id="A0A392R0N8"/>
<protein>
    <submittedName>
        <fullName evidence="1">Putative ribonuclease H protein</fullName>
    </submittedName>
</protein>
<accession>A0A392R0N8</accession>